<dbReference type="InterPro" id="IPR036187">
    <property type="entry name" value="DNA_mismatch_repair_MutS_sf"/>
</dbReference>
<evidence type="ECO:0000256" key="3">
    <source>
        <dbReference type="ARBA" id="ARBA00022763"/>
    </source>
</evidence>
<dbReference type="Gene3D" id="1.10.1420.10">
    <property type="match status" value="2"/>
</dbReference>
<dbReference type="SUPFAM" id="SSF48334">
    <property type="entry name" value="DNA repair protein MutS, domain III"/>
    <property type="match status" value="1"/>
</dbReference>
<dbReference type="Gene3D" id="3.30.420.110">
    <property type="entry name" value="MutS, connector domain"/>
    <property type="match status" value="1"/>
</dbReference>
<feature type="region of interest" description="Disordered" evidence="7">
    <location>
        <begin position="42"/>
        <end position="103"/>
    </location>
</feature>
<dbReference type="SMART" id="SM00534">
    <property type="entry name" value="MUTSac"/>
    <property type="match status" value="1"/>
</dbReference>
<feature type="compositionally biased region" description="Acidic residues" evidence="7">
    <location>
        <begin position="209"/>
        <end position="226"/>
    </location>
</feature>
<evidence type="ECO:0000313" key="11">
    <source>
        <dbReference type="Proteomes" id="UP001497392"/>
    </source>
</evidence>
<dbReference type="InterPro" id="IPR027417">
    <property type="entry name" value="P-loop_NTPase"/>
</dbReference>
<dbReference type="InterPro" id="IPR007696">
    <property type="entry name" value="DNA_mismatch_repair_MutS_core"/>
</dbReference>
<dbReference type="InterPro" id="IPR045076">
    <property type="entry name" value="MutS"/>
</dbReference>
<feature type="compositionally biased region" description="Acidic residues" evidence="7">
    <location>
        <begin position="178"/>
        <end position="194"/>
    </location>
</feature>
<evidence type="ECO:0000256" key="5">
    <source>
        <dbReference type="ARBA" id="ARBA00023125"/>
    </source>
</evidence>
<dbReference type="InterPro" id="IPR036678">
    <property type="entry name" value="MutS_con_dom_sf"/>
</dbReference>
<proteinExistence type="inferred from homology"/>
<dbReference type="InterPro" id="IPR018962">
    <property type="entry name" value="DUF1995"/>
</dbReference>
<keyword evidence="5" id="KW-0238">DNA-binding</keyword>
<feature type="region of interest" description="Disordered" evidence="7">
    <location>
        <begin position="153"/>
        <end position="281"/>
    </location>
</feature>
<dbReference type="Pfam" id="PF00488">
    <property type="entry name" value="MutS_V"/>
    <property type="match status" value="1"/>
</dbReference>
<keyword evidence="6" id="KW-0234">DNA repair</keyword>
<name>A0ABP1GDU6_9CHLO</name>
<organism evidence="10 11">
    <name type="scientific">Coccomyxa viridis</name>
    <dbReference type="NCBI Taxonomy" id="1274662"/>
    <lineage>
        <taxon>Eukaryota</taxon>
        <taxon>Viridiplantae</taxon>
        <taxon>Chlorophyta</taxon>
        <taxon>core chlorophytes</taxon>
        <taxon>Trebouxiophyceae</taxon>
        <taxon>Trebouxiophyceae incertae sedis</taxon>
        <taxon>Coccomyxaceae</taxon>
        <taxon>Coccomyxa</taxon>
    </lineage>
</organism>
<comment type="caution">
    <text evidence="10">The sequence shown here is derived from an EMBL/GenBank/DDBJ whole genome shotgun (WGS) entry which is preliminary data.</text>
</comment>
<keyword evidence="4" id="KW-0067">ATP-binding</keyword>
<evidence type="ECO:0000256" key="4">
    <source>
        <dbReference type="ARBA" id="ARBA00022840"/>
    </source>
</evidence>
<accession>A0ABP1GDU6</accession>
<dbReference type="EMBL" id="CAXHTA020000019">
    <property type="protein sequence ID" value="CAL5228759.1"/>
    <property type="molecule type" value="Genomic_DNA"/>
</dbReference>
<dbReference type="PANTHER" id="PTHR11361:SF34">
    <property type="entry name" value="DNA MISMATCH REPAIR PROTEIN MSH1, MITOCHONDRIAL"/>
    <property type="match status" value="1"/>
</dbReference>
<dbReference type="Gene3D" id="2.30.30.140">
    <property type="match status" value="1"/>
</dbReference>
<keyword evidence="2" id="KW-0547">Nucleotide-binding</keyword>
<feature type="compositionally biased region" description="Basic and acidic residues" evidence="7">
    <location>
        <begin position="76"/>
        <end position="90"/>
    </location>
</feature>
<sequence length="1535" mass="165722">MASKSTGKRKAAPVVGQRSISTFFKPSARPLQVIDNVAVENSAKKQRSAHKAKLADEAPAKPAPEVAHPASGQKLPKSERRISPRQKSADRAGPAKPGQDLVGKRVRVFWTADQAWYKGSLCEYSAASGKHLCEYDDGDREWLDLAAEQYELDEGPAPRKLSFGGGRQPPKKKKLVLDDSDEEGAEMADADSGEDSGSVFEAQDADASSSEDEGDSAAADASDEEELARKRKPAKEPSKASKTPQTSAQKKPQALKTPGPDARTPAQPPCAGHTQPRSSAQAKTAASAMRAVELCSDAARFAARAEKFPFLAPDQLRDANKRRPDHPAYNPRTLYIPPDWFKKANVSEGQRQWWEFKAKHFDSLLCFKMGKFYELFEMDAHVGAEVLGLMYMRGDQPHCGFPEAKYLDCAERLVRHGLRVVVVEQTETPDMLKQRNDSRAAGQKKSNVVRREVVAILTSGTLTDPDMLKAQPEAAYVMSLCEQALPPVAAGAPAEVLLSACYCDCASNTLILGQWRDDLTRTQLRAQLAEMRPCELVLPSVPLSEATRKVLKAALRSPRNSKYSAAADAASVIETLEEKSYFVQWPEVLKAVREHAEEHAATLGAFSLCAQHLEEILLDRKVLPFGSFRQLPGCQKIGDRDIRAEMPPYLSLDGSAFDNLEVLENADGGTEGSLISALDHCATVMGKRRLRAWLCRPMARIGDITARQDAVADFMGWPASEAAQTARCTLSGIGDLERALARIQASVAAEAEGANAAIYYEDTAKRKVLSLVTALRGLQSLQDAWAGLQEADFEFQSALLRSMAAGGAFVDMRGPLEELLGYTDWDLATERGRIVPHPGSDARYDAAEEQIGAVERSLSEHLKDVRRKLKCTSIAYVALIKDTHLLEIPQEAWEHVPAEYELVSQRKGYKRYKSPRLLELLGEHAAAQEQREAALSGVLQGVVRQFAKSHAVWEAAVDAVAELDALMSLAAVADMFSVYGPMCRPKLVEACGDKQVFKAKGLRHLSAGLHLSMGTTFVPNDVELGGSSAPFIILTGPNMGGKSTMLRQVCLATLLAQAGAWVPAESLELTPVDAIFVRMGARDAIMSGQSTFLVELTETAAALNRATSRSLVALDELGRGTATTDGAAIAAAVVDAFTQKVKCRGLFATHYHRLADAHADDPTTSIMHMACHVADDGAGHEQVTFLYELREGACPKSYGTACARLAGMPEPILAKAEHLAGQLESACLTGLGSSGQKQSLGTQPRGLPAGLLQELSKCLNDGSSSQLAKLRELQADEGAAISIPQSEDESIEQAAAALVLKMGQGKKGGKPMKGFKTGSQRRLSVQIPVRDESAKADVKLAARMLAGLPADVARSLVLCFGKVDAALEASKQLSNQVFALDDVPEEALTAPVLVIGASQDQLPEAEELVGKAKGKTIVLLNAQWTDTKSVPSRHGSFVGSFETVYCFQPIAIQAFVVSTTQGALFAQATQTNSLAEWKILKKGWGDSWKVIGKMQRRPTSQDLETAFYNASAAESPLTASIKAVRKLVPSSKDSK</sequence>
<dbReference type="SMART" id="SM00533">
    <property type="entry name" value="MUTSd"/>
    <property type="match status" value="1"/>
</dbReference>
<dbReference type="SUPFAM" id="SSF55271">
    <property type="entry name" value="DNA repair protein MutS, domain I"/>
    <property type="match status" value="1"/>
</dbReference>
<evidence type="ECO:0000256" key="7">
    <source>
        <dbReference type="SAM" id="MobiDB-lite"/>
    </source>
</evidence>
<keyword evidence="11" id="KW-1185">Reference proteome</keyword>
<feature type="domain" description="DNA mismatch repair protein MutS core" evidence="8">
    <location>
        <begin position="669"/>
        <end position="1010"/>
    </location>
</feature>
<dbReference type="InterPro" id="IPR000432">
    <property type="entry name" value="DNA_mismatch_repair_MutS_C"/>
</dbReference>
<dbReference type="Pfam" id="PF09353">
    <property type="entry name" value="DUF1995"/>
    <property type="match status" value="1"/>
</dbReference>
<feature type="compositionally biased region" description="Polar residues" evidence="7">
    <location>
        <begin position="240"/>
        <end position="250"/>
    </location>
</feature>
<evidence type="ECO:0000259" key="9">
    <source>
        <dbReference type="SMART" id="SM00534"/>
    </source>
</evidence>
<dbReference type="InterPro" id="IPR007695">
    <property type="entry name" value="DNA_mismatch_repair_MutS-lik_N"/>
</dbReference>
<feature type="domain" description="DNA mismatch repair proteins mutS family" evidence="9">
    <location>
        <begin position="1029"/>
        <end position="1221"/>
    </location>
</feature>
<evidence type="ECO:0000313" key="10">
    <source>
        <dbReference type="EMBL" id="CAL5228759.1"/>
    </source>
</evidence>
<evidence type="ECO:0000256" key="6">
    <source>
        <dbReference type="ARBA" id="ARBA00023204"/>
    </source>
</evidence>
<evidence type="ECO:0000256" key="1">
    <source>
        <dbReference type="ARBA" id="ARBA00006271"/>
    </source>
</evidence>
<dbReference type="Pfam" id="PF05190">
    <property type="entry name" value="MutS_IV"/>
    <property type="match status" value="1"/>
</dbReference>
<dbReference type="Gene3D" id="3.40.1170.10">
    <property type="entry name" value="DNA repair protein MutS, domain I"/>
    <property type="match status" value="1"/>
</dbReference>
<dbReference type="Proteomes" id="UP001497392">
    <property type="component" value="Unassembled WGS sequence"/>
</dbReference>
<protein>
    <submittedName>
        <fullName evidence="10">G11946 protein</fullName>
    </submittedName>
</protein>
<dbReference type="Pfam" id="PF01624">
    <property type="entry name" value="MutS_I"/>
    <property type="match status" value="1"/>
</dbReference>
<comment type="similarity">
    <text evidence="1">Belongs to the DNA mismatch repair MutS family.</text>
</comment>
<feature type="region of interest" description="Disordered" evidence="7">
    <location>
        <begin position="1"/>
        <end position="21"/>
    </location>
</feature>
<dbReference type="InterPro" id="IPR007861">
    <property type="entry name" value="DNA_mismatch_repair_MutS_clamp"/>
</dbReference>
<evidence type="ECO:0000259" key="8">
    <source>
        <dbReference type="SMART" id="SM00533"/>
    </source>
</evidence>
<dbReference type="InterPro" id="IPR016151">
    <property type="entry name" value="DNA_mismatch_repair_MutS_N"/>
</dbReference>
<keyword evidence="3" id="KW-0227">DNA damage</keyword>
<reference evidence="10 11" key="1">
    <citation type="submission" date="2024-06" db="EMBL/GenBank/DDBJ databases">
        <authorList>
            <person name="Kraege A."/>
            <person name="Thomma B."/>
        </authorList>
    </citation>
    <scope>NUCLEOTIDE SEQUENCE [LARGE SCALE GENOMIC DNA]</scope>
</reference>
<feature type="compositionally biased region" description="Basic residues" evidence="7">
    <location>
        <begin position="1"/>
        <end position="11"/>
    </location>
</feature>
<dbReference type="Pfam" id="PF05192">
    <property type="entry name" value="MutS_III"/>
    <property type="match status" value="1"/>
</dbReference>
<dbReference type="Gene3D" id="3.40.50.300">
    <property type="entry name" value="P-loop containing nucleotide triphosphate hydrolases"/>
    <property type="match status" value="1"/>
</dbReference>
<dbReference type="SUPFAM" id="SSF52540">
    <property type="entry name" value="P-loop containing nucleoside triphosphate hydrolases"/>
    <property type="match status" value="1"/>
</dbReference>
<gene>
    <name evidence="10" type="primary">g11946</name>
    <name evidence="10" type="ORF">VP750_LOCUS10665</name>
</gene>
<dbReference type="CDD" id="cd20404">
    <property type="entry name" value="Tudor_Agenet_AtEML-like"/>
    <property type="match status" value="1"/>
</dbReference>
<dbReference type="PANTHER" id="PTHR11361">
    <property type="entry name" value="DNA MISMATCH REPAIR PROTEIN MUTS FAMILY MEMBER"/>
    <property type="match status" value="1"/>
</dbReference>
<evidence type="ECO:0000256" key="2">
    <source>
        <dbReference type="ARBA" id="ARBA00022741"/>
    </source>
</evidence>